<accession>A0A8B8CAX3</accession>
<dbReference type="GeneID" id="111117447"/>
<dbReference type="Gene3D" id="2.120.10.30">
    <property type="entry name" value="TolB, C-terminal domain"/>
    <property type="match status" value="1"/>
</dbReference>
<protein>
    <submittedName>
        <fullName evidence="2">Uncharacterized protein LOC111117447 isoform X4</fullName>
    </submittedName>
</protein>
<dbReference type="RefSeq" id="XP_022312284.1">
    <property type="nucleotide sequence ID" value="XM_022456576.1"/>
</dbReference>
<organism evidence="1 2">
    <name type="scientific">Crassostrea virginica</name>
    <name type="common">Eastern oyster</name>
    <dbReference type="NCBI Taxonomy" id="6565"/>
    <lineage>
        <taxon>Eukaryota</taxon>
        <taxon>Metazoa</taxon>
        <taxon>Spiralia</taxon>
        <taxon>Lophotrochozoa</taxon>
        <taxon>Mollusca</taxon>
        <taxon>Bivalvia</taxon>
        <taxon>Autobranchia</taxon>
        <taxon>Pteriomorphia</taxon>
        <taxon>Ostreida</taxon>
        <taxon>Ostreoidea</taxon>
        <taxon>Ostreidae</taxon>
        <taxon>Crassostrea</taxon>
    </lineage>
</organism>
<dbReference type="SUPFAM" id="SSF101898">
    <property type="entry name" value="NHL repeat"/>
    <property type="match status" value="1"/>
</dbReference>
<dbReference type="InterPro" id="IPR011042">
    <property type="entry name" value="6-blade_b-propeller_TolB-like"/>
</dbReference>
<keyword evidence="1" id="KW-1185">Reference proteome</keyword>
<sequence length="369" mass="42842">MIRRYTDTGFLVQAIKRDKKGGTMYSSPTHITENNNGDIVVSDPRHGVVVTDYVGEYRFSYTGNPSNSTFLPCGICTDSLSNILVCDLIKGSVHIIDMDGQFLSFLWTKEVKPFSLSYDANTHVLSVGSLKDNKISLYTYTKRYHELSDTRLRPDLNFYSTFAISEEGNKDQRLSIHGQSLELNLINDKIQRELSKSSLFEDNFHEQIVKNFTEDIRALSHQVTLMRTFGNRSDERRKGTVFGIEVEVKYENNELQVKEKDVMEVQRFFHLRNYYTPKVILVRSKSISTVEAKLAVYRKHRKSISMKRTFIHHEYDDYGEVSKWIAFHKLSSFLNTVMRMTSNIKWDISQKIVQKSLKRIIGVSKKRQI</sequence>
<proteinExistence type="predicted"/>
<evidence type="ECO:0000313" key="2">
    <source>
        <dbReference type="RefSeq" id="XP_022312284.1"/>
    </source>
</evidence>
<dbReference type="OrthoDB" id="6161447at2759"/>
<reference evidence="2" key="1">
    <citation type="submission" date="2025-08" db="UniProtKB">
        <authorList>
            <consortium name="RefSeq"/>
        </authorList>
    </citation>
    <scope>IDENTIFICATION</scope>
    <source>
        <tissue evidence="2">Whole sample</tissue>
    </source>
</reference>
<name>A0A8B8CAX3_CRAVI</name>
<evidence type="ECO:0000313" key="1">
    <source>
        <dbReference type="Proteomes" id="UP000694844"/>
    </source>
</evidence>
<gene>
    <name evidence="2" type="primary">LOC111117447</name>
</gene>
<dbReference type="Proteomes" id="UP000694844">
    <property type="component" value="Chromosome 10"/>
</dbReference>
<dbReference type="AlphaFoldDB" id="A0A8B8CAX3"/>